<accession>A0A2T7DN89</accession>
<keyword evidence="1" id="KW-0862">Zinc</keyword>
<keyword evidence="5" id="KW-1185">Reference proteome</keyword>
<keyword evidence="1" id="KW-0863">Zinc-finger</keyword>
<keyword evidence="1" id="KW-0479">Metal-binding</keyword>
<feature type="compositionally biased region" description="Polar residues" evidence="2">
    <location>
        <begin position="32"/>
        <end position="42"/>
    </location>
</feature>
<protein>
    <recommendedName>
        <fullName evidence="3">C2H2-type domain-containing protein</fullName>
    </recommendedName>
</protein>
<evidence type="ECO:0000256" key="2">
    <source>
        <dbReference type="SAM" id="MobiDB-lite"/>
    </source>
</evidence>
<dbReference type="Gramene" id="PUZ57041">
    <property type="protein sequence ID" value="PUZ57041"/>
    <property type="gene ID" value="GQ55_5G396100"/>
</dbReference>
<dbReference type="InterPro" id="IPR013087">
    <property type="entry name" value="Znf_C2H2_type"/>
</dbReference>
<name>A0A2T7DN89_9POAL</name>
<dbReference type="AlphaFoldDB" id="A0A2T7DN89"/>
<organism evidence="4 5">
    <name type="scientific">Panicum hallii var. hallii</name>
    <dbReference type="NCBI Taxonomy" id="1504633"/>
    <lineage>
        <taxon>Eukaryota</taxon>
        <taxon>Viridiplantae</taxon>
        <taxon>Streptophyta</taxon>
        <taxon>Embryophyta</taxon>
        <taxon>Tracheophyta</taxon>
        <taxon>Spermatophyta</taxon>
        <taxon>Magnoliopsida</taxon>
        <taxon>Liliopsida</taxon>
        <taxon>Poales</taxon>
        <taxon>Poaceae</taxon>
        <taxon>PACMAD clade</taxon>
        <taxon>Panicoideae</taxon>
        <taxon>Panicodae</taxon>
        <taxon>Paniceae</taxon>
        <taxon>Panicinae</taxon>
        <taxon>Panicum</taxon>
        <taxon>Panicum sect. Panicum</taxon>
    </lineage>
</organism>
<dbReference type="PROSITE" id="PS50157">
    <property type="entry name" value="ZINC_FINGER_C2H2_2"/>
    <property type="match status" value="1"/>
</dbReference>
<evidence type="ECO:0000313" key="5">
    <source>
        <dbReference type="Proteomes" id="UP000244336"/>
    </source>
</evidence>
<feature type="compositionally biased region" description="Polar residues" evidence="2">
    <location>
        <begin position="10"/>
        <end position="19"/>
    </location>
</feature>
<dbReference type="Proteomes" id="UP000244336">
    <property type="component" value="Chromosome 5"/>
</dbReference>
<dbReference type="GO" id="GO:0008270">
    <property type="term" value="F:zinc ion binding"/>
    <property type="evidence" value="ECO:0007669"/>
    <property type="project" value="UniProtKB-KW"/>
</dbReference>
<dbReference type="PROSITE" id="PS00028">
    <property type="entry name" value="ZINC_FINGER_C2H2_1"/>
    <property type="match status" value="1"/>
</dbReference>
<gene>
    <name evidence="4" type="ORF">GQ55_5G396100</name>
</gene>
<sequence>MDPSSHPTKDTSFGQSDDNISPLHQVLRGKTTMPTLSSSGPNTHAAKESNMLPANDHSFHRYYSNSEAPPPQPHPDFAHAPPTSTIASAEPVQSLAENEQELMRSFLTIPVGKFLSVDERVRVSSMEPPSITSLLQGNKTAILHAHLDIAGALDPDPIFQDPASNIRKEKEMRKLLGSSSSHGNSYGKMPYVKPTYFGQSPMSSHVQREQQVPSVVMQSSNSDDAIRAAINSTFEFTEVQRYTCKLCDAIFTTPQTYYSHMSLHNKGMSSN</sequence>
<dbReference type="OrthoDB" id="644976at2759"/>
<proteinExistence type="predicted"/>
<feature type="domain" description="C2H2-type" evidence="3">
    <location>
        <begin position="242"/>
        <end position="269"/>
    </location>
</feature>
<evidence type="ECO:0000313" key="4">
    <source>
        <dbReference type="EMBL" id="PUZ57041.1"/>
    </source>
</evidence>
<evidence type="ECO:0000256" key="1">
    <source>
        <dbReference type="PROSITE-ProRule" id="PRU00042"/>
    </source>
</evidence>
<reference evidence="4 5" key="1">
    <citation type="submission" date="2018-04" db="EMBL/GenBank/DDBJ databases">
        <title>WGS assembly of Panicum hallii var. hallii HAL2.</title>
        <authorList>
            <person name="Lovell J."/>
            <person name="Jenkins J."/>
            <person name="Lowry D."/>
            <person name="Mamidi S."/>
            <person name="Sreedasyam A."/>
            <person name="Weng X."/>
            <person name="Barry K."/>
            <person name="Bonette J."/>
            <person name="Campitelli B."/>
            <person name="Daum C."/>
            <person name="Gordon S."/>
            <person name="Gould B."/>
            <person name="Lipzen A."/>
            <person name="MacQueen A."/>
            <person name="Palacio-Mejia J."/>
            <person name="Plott C."/>
            <person name="Shakirov E."/>
            <person name="Shu S."/>
            <person name="Yoshinaga Y."/>
            <person name="Zane M."/>
            <person name="Rokhsar D."/>
            <person name="Grimwood J."/>
            <person name="Schmutz J."/>
            <person name="Juenger T."/>
        </authorList>
    </citation>
    <scope>NUCLEOTIDE SEQUENCE [LARGE SCALE GENOMIC DNA]</scope>
    <source>
        <strain evidence="5">cv. HAL2</strain>
    </source>
</reference>
<feature type="region of interest" description="Disordered" evidence="2">
    <location>
        <begin position="1"/>
        <end position="84"/>
    </location>
</feature>
<evidence type="ECO:0000259" key="3">
    <source>
        <dbReference type="PROSITE" id="PS50157"/>
    </source>
</evidence>
<dbReference type="EMBL" id="CM009753">
    <property type="protein sequence ID" value="PUZ57041.1"/>
    <property type="molecule type" value="Genomic_DNA"/>
</dbReference>